<organism evidence="1 2">
    <name type="scientific">Cetraspora pellucida</name>
    <dbReference type="NCBI Taxonomy" id="1433469"/>
    <lineage>
        <taxon>Eukaryota</taxon>
        <taxon>Fungi</taxon>
        <taxon>Fungi incertae sedis</taxon>
        <taxon>Mucoromycota</taxon>
        <taxon>Glomeromycotina</taxon>
        <taxon>Glomeromycetes</taxon>
        <taxon>Diversisporales</taxon>
        <taxon>Gigasporaceae</taxon>
        <taxon>Cetraspora</taxon>
    </lineage>
</organism>
<reference evidence="1" key="1">
    <citation type="submission" date="2021-06" db="EMBL/GenBank/DDBJ databases">
        <authorList>
            <person name="Kallberg Y."/>
            <person name="Tangrot J."/>
            <person name="Rosling A."/>
        </authorList>
    </citation>
    <scope>NUCLEOTIDE SEQUENCE</scope>
    <source>
        <strain evidence="1">28 12/20/2015</strain>
    </source>
</reference>
<feature type="non-terminal residue" evidence="1">
    <location>
        <position position="1"/>
    </location>
</feature>
<sequence length="87" mass="9984">RPPISRGYHTSSLVENKLVVYGGSDDHEYFDNVFLLDLGKEKNWIKINIANSRQWLSHTATQVESYLFIICGHDSVQHISEVLLLNL</sequence>
<protein>
    <submittedName>
        <fullName evidence="1">17053_t:CDS:1</fullName>
    </submittedName>
</protein>
<dbReference type="Proteomes" id="UP000789366">
    <property type="component" value="Unassembled WGS sequence"/>
</dbReference>
<comment type="caution">
    <text evidence="1">The sequence shown here is derived from an EMBL/GenBank/DDBJ whole genome shotgun (WGS) entry which is preliminary data.</text>
</comment>
<name>A0ACA9Q526_9GLOM</name>
<keyword evidence="2" id="KW-1185">Reference proteome</keyword>
<feature type="non-terminal residue" evidence="1">
    <location>
        <position position="87"/>
    </location>
</feature>
<gene>
    <name evidence="1" type="ORF">SPELUC_LOCUS13453</name>
</gene>
<dbReference type="EMBL" id="CAJVPW010035645">
    <property type="protein sequence ID" value="CAG8736101.1"/>
    <property type="molecule type" value="Genomic_DNA"/>
</dbReference>
<accession>A0ACA9Q526</accession>
<evidence type="ECO:0000313" key="1">
    <source>
        <dbReference type="EMBL" id="CAG8736101.1"/>
    </source>
</evidence>
<evidence type="ECO:0000313" key="2">
    <source>
        <dbReference type="Proteomes" id="UP000789366"/>
    </source>
</evidence>
<proteinExistence type="predicted"/>